<dbReference type="InterPro" id="IPR056131">
    <property type="entry name" value="DUF7714"/>
</dbReference>
<dbReference type="AlphaFoldDB" id="A0A542ZL40"/>
<organism evidence="1 2">
    <name type="scientific">Oryzihumus leptocrescens</name>
    <dbReference type="NCBI Taxonomy" id="297536"/>
    <lineage>
        <taxon>Bacteria</taxon>
        <taxon>Bacillati</taxon>
        <taxon>Actinomycetota</taxon>
        <taxon>Actinomycetes</taxon>
        <taxon>Micrococcales</taxon>
        <taxon>Intrasporangiaceae</taxon>
        <taxon>Oryzihumus</taxon>
    </lineage>
</organism>
<reference evidence="1 2" key="1">
    <citation type="submission" date="2019-06" db="EMBL/GenBank/DDBJ databases">
        <title>Sequencing the genomes of 1000 actinobacteria strains.</title>
        <authorList>
            <person name="Klenk H.-P."/>
        </authorList>
    </citation>
    <scope>NUCLEOTIDE SEQUENCE [LARGE SCALE GENOMIC DNA]</scope>
    <source>
        <strain evidence="1 2">DSM 18082</strain>
    </source>
</reference>
<dbReference type="Proteomes" id="UP000319514">
    <property type="component" value="Unassembled WGS sequence"/>
</dbReference>
<protein>
    <submittedName>
        <fullName evidence="1">Uncharacterized protein</fullName>
    </submittedName>
</protein>
<evidence type="ECO:0000313" key="1">
    <source>
        <dbReference type="EMBL" id="TQL61072.1"/>
    </source>
</evidence>
<comment type="caution">
    <text evidence="1">The sequence shown here is derived from an EMBL/GenBank/DDBJ whole genome shotgun (WGS) entry which is preliminary data.</text>
</comment>
<gene>
    <name evidence="1" type="ORF">FB474_2477</name>
</gene>
<proteinExistence type="predicted"/>
<dbReference type="EMBL" id="VFOQ01000001">
    <property type="protein sequence ID" value="TQL61072.1"/>
    <property type="molecule type" value="Genomic_DNA"/>
</dbReference>
<name>A0A542ZL40_9MICO</name>
<accession>A0A542ZL40</accession>
<evidence type="ECO:0000313" key="2">
    <source>
        <dbReference type="Proteomes" id="UP000319514"/>
    </source>
</evidence>
<sequence length="299" mass="32579">MARRPNLVPGAYRGVAVSDVTCELDEGSLAAHFVGLEAYRRTRFVVVRRGDQTAILAVEKESAADGADPLFAPITGVTLLAGPQECAFVVRPDLDAAVPTMLARAAREGAPGKRGVVMQDGYDHISFIVDPAPLRLTVREVVPPHPAKLFDQTRRLLDVAEHLPPIELVAEVVDLTELAHSHPAEAYLLPCRGAGVTVEGSVTCYLDQRPEHRAWTLLGCERSQQIHEWFYGERAEQVDTCPRRAGPTPGAVLTRCCLLEHEVVTEPGQVVVPWGATLAQVSEALVRVVREWEPSWAPG</sequence>
<dbReference type="Pfam" id="PF24830">
    <property type="entry name" value="DUF7714"/>
    <property type="match status" value="1"/>
</dbReference>
<keyword evidence="2" id="KW-1185">Reference proteome</keyword>